<keyword evidence="4" id="KW-1185">Reference proteome</keyword>
<dbReference type="Proteomes" id="UP000037288">
    <property type="component" value="Unassembled WGS sequence"/>
</dbReference>
<proteinExistence type="predicted"/>
<dbReference type="InterPro" id="IPR054738">
    <property type="entry name" value="Siphovirus-type_tail_C"/>
</dbReference>
<evidence type="ECO:0000259" key="2">
    <source>
        <dbReference type="Pfam" id="PF22768"/>
    </source>
</evidence>
<dbReference type="Pfam" id="PF22768">
    <property type="entry name" value="SPP1_Dit"/>
    <property type="match status" value="1"/>
</dbReference>
<organism evidence="3 4">
    <name type="scientific">Streptomyces caatingaensis</name>
    <dbReference type="NCBI Taxonomy" id="1678637"/>
    <lineage>
        <taxon>Bacteria</taxon>
        <taxon>Bacillati</taxon>
        <taxon>Actinomycetota</taxon>
        <taxon>Actinomycetes</taxon>
        <taxon>Kitasatosporales</taxon>
        <taxon>Streptomycetaceae</taxon>
        <taxon>Streptomyces</taxon>
    </lineage>
</organism>
<evidence type="ECO:0000313" key="4">
    <source>
        <dbReference type="Proteomes" id="UP000037288"/>
    </source>
</evidence>
<dbReference type="Gene3D" id="2.60.120.860">
    <property type="match status" value="1"/>
</dbReference>
<evidence type="ECO:0000313" key="3">
    <source>
        <dbReference type="EMBL" id="KNB50102.1"/>
    </source>
</evidence>
<dbReference type="RefSeq" id="WP_049718646.1">
    <property type="nucleotide sequence ID" value="NZ_LFXA01000017.1"/>
</dbReference>
<comment type="caution">
    <text evidence="3">The sequence shown here is derived from an EMBL/GenBank/DDBJ whole genome shotgun (WGS) entry which is preliminary data.</text>
</comment>
<feature type="domain" description="Siphovirus-type tail component C-terminal" evidence="2">
    <location>
        <begin position="217"/>
        <end position="320"/>
    </location>
</feature>
<dbReference type="STRING" id="1678637.AC230_25720"/>
<dbReference type="AlphaFoldDB" id="A0A0K9XBS1"/>
<feature type="region of interest" description="Disordered" evidence="1">
    <location>
        <begin position="169"/>
        <end position="195"/>
    </location>
</feature>
<reference evidence="4" key="1">
    <citation type="submission" date="2015-07" db="EMBL/GenBank/DDBJ databases">
        <title>Draft genome sequence of Streptomyces sp. CMAA 1322, a bacterium isolated from Caatinga biome, from dry forest semiarid of Brazil.</title>
        <authorList>
            <person name="Santos S.N."/>
            <person name="Gacesa R."/>
            <person name="Taketani R.G."/>
            <person name="Long P.F."/>
            <person name="Melo I.S."/>
        </authorList>
    </citation>
    <scope>NUCLEOTIDE SEQUENCE [LARGE SCALE GENOMIC DNA]</scope>
    <source>
        <strain evidence="4">CMAA 1322</strain>
    </source>
</reference>
<dbReference type="EMBL" id="LFXA01000017">
    <property type="protein sequence ID" value="KNB50102.1"/>
    <property type="molecule type" value="Genomic_DNA"/>
</dbReference>
<name>A0A0K9XBS1_9ACTN</name>
<gene>
    <name evidence="3" type="ORF">AC230_25720</name>
</gene>
<dbReference type="PATRIC" id="fig|1678637.3.peg.5491"/>
<evidence type="ECO:0000256" key="1">
    <source>
        <dbReference type="SAM" id="MobiDB-lite"/>
    </source>
</evidence>
<sequence>MPPTTTTTQQPPGSLITQDGQIQWAGLLIGPGTDYQVADSGLTGWADLPGLDSGDVLRPDQHGAWPGSLWSQSRTVTAPIWLLPEDRSEAAAVTRAFNAATAVHTGEQWLAVRLHGETLACRARVTQRVVPHDRMFATRGAAKATVQWVCADPRRFGIEEQVARAGLPQPESGLTWRHGSGGNGENGGTDRNGTDSLKWPLDWGRSGSAGLVTAVNTGDAPTSPVIEFRGQVTRPSLVRLSDGLRIEYDITLAPSDVLTIDTNSGTVTLNGTASRLHTATPFSTPEQLFQLAPGENQFAFRAEPGAPGDGASVTVTWRNAHW</sequence>
<dbReference type="OrthoDB" id="5182475at2"/>
<accession>A0A0K9XBS1</accession>
<protein>
    <recommendedName>
        <fullName evidence="2">Siphovirus-type tail component C-terminal domain-containing protein</fullName>
    </recommendedName>
</protein>